<feature type="compositionally biased region" description="Basic and acidic residues" evidence="5">
    <location>
        <begin position="413"/>
        <end position="424"/>
    </location>
</feature>
<comment type="caution">
    <text evidence="8">The sequence shown here is derived from an EMBL/GenBank/DDBJ whole genome shotgun (WGS) entry which is preliminary data.</text>
</comment>
<keyword evidence="9" id="KW-1185">Reference proteome</keyword>
<feature type="transmembrane region" description="Helical" evidence="6">
    <location>
        <begin position="173"/>
        <end position="196"/>
    </location>
</feature>
<evidence type="ECO:0000256" key="3">
    <source>
        <dbReference type="ARBA" id="ARBA00022989"/>
    </source>
</evidence>
<dbReference type="GeneID" id="87861252"/>
<feature type="transmembrane region" description="Helical" evidence="6">
    <location>
        <begin position="351"/>
        <end position="370"/>
    </location>
</feature>
<dbReference type="Gene3D" id="1.20.1070.10">
    <property type="entry name" value="Rhodopsin 7-helix transmembrane proteins"/>
    <property type="match status" value="1"/>
</dbReference>
<proteinExistence type="predicted"/>
<dbReference type="PANTHER" id="PTHR42058:SF1">
    <property type="entry name" value="G-PROTEIN COUPLED RECEPTORS FAMILY 2 PROFILE 2 DOMAIN-CONTAINING PROTEIN"/>
    <property type="match status" value="1"/>
</dbReference>
<accession>A0AAE0JNT5</accession>
<dbReference type="GO" id="GO:0004930">
    <property type="term" value="F:G protein-coupled receptor activity"/>
    <property type="evidence" value="ECO:0007669"/>
    <property type="project" value="InterPro"/>
</dbReference>
<evidence type="ECO:0000256" key="1">
    <source>
        <dbReference type="ARBA" id="ARBA00004141"/>
    </source>
</evidence>
<feature type="compositionally biased region" description="Pro residues" evidence="5">
    <location>
        <begin position="514"/>
        <end position="523"/>
    </location>
</feature>
<feature type="transmembrane region" description="Helical" evidence="6">
    <location>
        <begin position="133"/>
        <end position="152"/>
    </location>
</feature>
<evidence type="ECO:0000259" key="7">
    <source>
        <dbReference type="PROSITE" id="PS50261"/>
    </source>
</evidence>
<organism evidence="8 9">
    <name type="scientific">Neurospora tetraspora</name>
    <dbReference type="NCBI Taxonomy" id="94610"/>
    <lineage>
        <taxon>Eukaryota</taxon>
        <taxon>Fungi</taxon>
        <taxon>Dikarya</taxon>
        <taxon>Ascomycota</taxon>
        <taxon>Pezizomycotina</taxon>
        <taxon>Sordariomycetes</taxon>
        <taxon>Sordariomycetidae</taxon>
        <taxon>Sordariales</taxon>
        <taxon>Sordariaceae</taxon>
        <taxon>Neurospora</taxon>
    </lineage>
</organism>
<gene>
    <name evidence="8" type="ORF">B0H65DRAFT_417612</name>
</gene>
<evidence type="ECO:0000256" key="2">
    <source>
        <dbReference type="ARBA" id="ARBA00022692"/>
    </source>
</evidence>
<sequence>MANATNLCPPPFLAEALFDDGGFVDGRLCQEVAKGLSCCLPCPMTDWAYPDEFNTLGEVAQWVAVAGTACCVFLLLSWIILPVEKTSRHYLSLCLTTAVLFMNLGFVIPLAAQPDECYDAITPNSMQTNSPCGVSGAFLIFGGWGGVMWVFLRSLSLHLQICWQVVVGRNFMWFSQATGWGIPIIGIIMALVFSGVSFRFGSTCHINHENSLADLWIPMLIFAGLTIFIQFATFGYCIKVYLASLADNSASTENSNLPSYTNSIRTMTPKQAYRRVRRVIQLQWRGIAIVLIIVTDVVLFSVVFVFQDNTVEAVRRDPSTAVEWTACLMMMAGDKNKCLDKAGPLVVDMPTVGAVLLLLSINGLWLLLLLGRWSMVMGWRDLLMTVPHRNKREFVSVDARMDDLKKDTRSYEMLSRENSGKTMDDSVTPSAVTPISPTYNAYSTYNMRSPIGGSGGGGGYRSPSLSRNNAPGGGTASPGPRNHHDTGTHSGRRTPDYFGSTARYHAPTRSFSSPRPPQSPPPTVTWDARDTYARASPLPEESPYGQGQGGYGQQPLGMNRI</sequence>
<evidence type="ECO:0000256" key="6">
    <source>
        <dbReference type="SAM" id="Phobius"/>
    </source>
</evidence>
<feature type="transmembrane region" description="Helical" evidence="6">
    <location>
        <begin position="216"/>
        <end position="238"/>
    </location>
</feature>
<feature type="transmembrane region" description="Helical" evidence="6">
    <location>
        <begin position="284"/>
        <end position="306"/>
    </location>
</feature>
<evidence type="ECO:0000313" key="8">
    <source>
        <dbReference type="EMBL" id="KAK3354986.1"/>
    </source>
</evidence>
<feature type="region of interest" description="Disordered" evidence="5">
    <location>
        <begin position="413"/>
        <end position="432"/>
    </location>
</feature>
<dbReference type="PANTHER" id="PTHR42058">
    <property type="entry name" value="G_PROTEIN_RECEP_F2_4 DOMAIN-CONTAINING PROTEIN"/>
    <property type="match status" value="1"/>
</dbReference>
<evidence type="ECO:0000313" key="9">
    <source>
        <dbReference type="Proteomes" id="UP001278500"/>
    </source>
</evidence>
<dbReference type="AlphaFoldDB" id="A0AAE0JNT5"/>
<evidence type="ECO:0000256" key="4">
    <source>
        <dbReference type="ARBA" id="ARBA00023136"/>
    </source>
</evidence>
<dbReference type="Proteomes" id="UP001278500">
    <property type="component" value="Unassembled WGS sequence"/>
</dbReference>
<name>A0AAE0JNT5_9PEZI</name>
<feature type="transmembrane region" description="Helical" evidence="6">
    <location>
        <begin position="59"/>
        <end position="81"/>
    </location>
</feature>
<dbReference type="GO" id="GO:0007166">
    <property type="term" value="P:cell surface receptor signaling pathway"/>
    <property type="evidence" value="ECO:0007669"/>
    <property type="project" value="InterPro"/>
</dbReference>
<comment type="subcellular location">
    <subcellularLocation>
        <location evidence="1">Membrane</location>
        <topology evidence="1">Multi-pass membrane protein</topology>
    </subcellularLocation>
</comment>
<feature type="domain" description="G-protein coupled receptors family 2 profile 2" evidence="7">
    <location>
        <begin position="53"/>
        <end position="217"/>
    </location>
</feature>
<dbReference type="InterPro" id="IPR017981">
    <property type="entry name" value="GPCR_2-like_7TM"/>
</dbReference>
<reference evidence="8" key="2">
    <citation type="submission" date="2023-06" db="EMBL/GenBank/DDBJ databases">
        <authorList>
            <consortium name="Lawrence Berkeley National Laboratory"/>
            <person name="Haridas S."/>
            <person name="Hensen N."/>
            <person name="Bonometti L."/>
            <person name="Westerberg I."/>
            <person name="Brannstrom I.O."/>
            <person name="Guillou S."/>
            <person name="Cros-Aarteil S."/>
            <person name="Calhoun S."/>
            <person name="Kuo A."/>
            <person name="Mondo S."/>
            <person name="Pangilinan J."/>
            <person name="Riley R."/>
            <person name="Labutti K."/>
            <person name="Andreopoulos B."/>
            <person name="Lipzen A."/>
            <person name="Chen C."/>
            <person name="Yanf M."/>
            <person name="Daum C."/>
            <person name="Ng V."/>
            <person name="Clum A."/>
            <person name="Steindorff A."/>
            <person name="Ohm R."/>
            <person name="Martin F."/>
            <person name="Silar P."/>
            <person name="Natvig D."/>
            <person name="Lalanne C."/>
            <person name="Gautier V."/>
            <person name="Ament-Velasquez S.L."/>
            <person name="Kruys A."/>
            <person name="Hutchinson M.I."/>
            <person name="Powell A.J."/>
            <person name="Barry K."/>
            <person name="Miller A.N."/>
            <person name="Grigoriev I.V."/>
            <person name="Debuchy R."/>
            <person name="Gladieux P."/>
            <person name="Thoren M.H."/>
            <person name="Johannesson H."/>
        </authorList>
    </citation>
    <scope>NUCLEOTIDE SEQUENCE</scope>
    <source>
        <strain evidence="8">CBS 560.94</strain>
    </source>
</reference>
<dbReference type="InterPro" id="IPR053247">
    <property type="entry name" value="GPCR_GPR1/git3-like"/>
</dbReference>
<feature type="region of interest" description="Disordered" evidence="5">
    <location>
        <begin position="453"/>
        <end position="561"/>
    </location>
</feature>
<dbReference type="InterPro" id="IPR000832">
    <property type="entry name" value="GPCR_2_secretin-like"/>
</dbReference>
<evidence type="ECO:0000256" key="5">
    <source>
        <dbReference type="SAM" id="MobiDB-lite"/>
    </source>
</evidence>
<feature type="transmembrane region" description="Helical" evidence="6">
    <location>
        <begin position="93"/>
        <end position="113"/>
    </location>
</feature>
<dbReference type="GO" id="GO:0016020">
    <property type="term" value="C:membrane"/>
    <property type="evidence" value="ECO:0007669"/>
    <property type="project" value="UniProtKB-SubCell"/>
</dbReference>
<keyword evidence="3 6" id="KW-1133">Transmembrane helix</keyword>
<dbReference type="EMBL" id="JAUEPP010000001">
    <property type="protein sequence ID" value="KAK3354986.1"/>
    <property type="molecule type" value="Genomic_DNA"/>
</dbReference>
<keyword evidence="4 6" id="KW-0472">Membrane</keyword>
<dbReference type="PROSITE" id="PS50261">
    <property type="entry name" value="G_PROTEIN_RECEP_F2_4"/>
    <property type="match status" value="1"/>
</dbReference>
<dbReference type="Pfam" id="PF00002">
    <property type="entry name" value="7tm_2"/>
    <property type="match status" value="1"/>
</dbReference>
<keyword evidence="2 6" id="KW-0812">Transmembrane</keyword>
<reference evidence="8" key="1">
    <citation type="journal article" date="2023" name="Mol. Phylogenet. Evol.">
        <title>Genome-scale phylogeny and comparative genomics of the fungal order Sordariales.</title>
        <authorList>
            <person name="Hensen N."/>
            <person name="Bonometti L."/>
            <person name="Westerberg I."/>
            <person name="Brannstrom I.O."/>
            <person name="Guillou S."/>
            <person name="Cros-Aarteil S."/>
            <person name="Calhoun S."/>
            <person name="Haridas S."/>
            <person name="Kuo A."/>
            <person name="Mondo S."/>
            <person name="Pangilinan J."/>
            <person name="Riley R."/>
            <person name="LaButti K."/>
            <person name="Andreopoulos B."/>
            <person name="Lipzen A."/>
            <person name="Chen C."/>
            <person name="Yan M."/>
            <person name="Daum C."/>
            <person name="Ng V."/>
            <person name="Clum A."/>
            <person name="Steindorff A."/>
            <person name="Ohm R.A."/>
            <person name="Martin F."/>
            <person name="Silar P."/>
            <person name="Natvig D.O."/>
            <person name="Lalanne C."/>
            <person name="Gautier V."/>
            <person name="Ament-Velasquez S.L."/>
            <person name="Kruys A."/>
            <person name="Hutchinson M.I."/>
            <person name="Powell A.J."/>
            <person name="Barry K."/>
            <person name="Miller A.N."/>
            <person name="Grigoriev I.V."/>
            <person name="Debuchy R."/>
            <person name="Gladieux P."/>
            <person name="Hiltunen Thoren M."/>
            <person name="Johannesson H."/>
        </authorList>
    </citation>
    <scope>NUCLEOTIDE SEQUENCE</scope>
    <source>
        <strain evidence="8">CBS 560.94</strain>
    </source>
</reference>
<dbReference type="RefSeq" id="XP_062686364.1">
    <property type="nucleotide sequence ID" value="XM_062824098.1"/>
</dbReference>
<protein>
    <recommendedName>
        <fullName evidence="7">G-protein coupled receptors family 2 profile 2 domain-containing protein</fullName>
    </recommendedName>
</protein>